<dbReference type="GeneID" id="110981459"/>
<dbReference type="GO" id="GO:0007140">
    <property type="term" value="P:male meiotic nuclear division"/>
    <property type="evidence" value="ECO:0007669"/>
    <property type="project" value="InterPro"/>
</dbReference>
<feature type="domain" description="TASOR pseudo-PARP" evidence="2">
    <location>
        <begin position="93"/>
        <end position="233"/>
    </location>
</feature>
<proteinExistence type="predicted"/>
<feature type="region of interest" description="Disordered" evidence="1">
    <location>
        <begin position="1216"/>
        <end position="1383"/>
    </location>
</feature>
<reference evidence="4" key="1">
    <citation type="submission" date="2025-08" db="UniProtKB">
        <authorList>
            <consortium name="RefSeq"/>
        </authorList>
    </citation>
    <scope>IDENTIFICATION</scope>
</reference>
<dbReference type="RefSeq" id="XP_022094781.1">
    <property type="nucleotide sequence ID" value="XM_022239089.1"/>
</dbReference>
<dbReference type="OMA" id="AGIEDWN"/>
<dbReference type="GO" id="GO:0007130">
    <property type="term" value="P:synaptonemal complex assembly"/>
    <property type="evidence" value="ECO:0007669"/>
    <property type="project" value="TreeGrafter"/>
</dbReference>
<keyword evidence="3" id="KW-1185">Reference proteome</keyword>
<evidence type="ECO:0000256" key="1">
    <source>
        <dbReference type="SAM" id="MobiDB-lite"/>
    </source>
</evidence>
<gene>
    <name evidence="4" type="primary">LOC110981459</name>
</gene>
<dbReference type="GO" id="GO:0005634">
    <property type="term" value="C:nucleus"/>
    <property type="evidence" value="ECO:0007669"/>
    <property type="project" value="TreeGrafter"/>
</dbReference>
<feature type="compositionally biased region" description="Low complexity" evidence="1">
    <location>
        <begin position="1256"/>
        <end position="1269"/>
    </location>
</feature>
<feature type="region of interest" description="Disordered" evidence="1">
    <location>
        <begin position="812"/>
        <end position="834"/>
    </location>
</feature>
<evidence type="ECO:0000313" key="4">
    <source>
        <dbReference type="RefSeq" id="XP_022094781.1"/>
    </source>
</evidence>
<accession>A0A8B7YTV7</accession>
<feature type="compositionally biased region" description="Basic residues" evidence="1">
    <location>
        <begin position="1304"/>
        <end position="1335"/>
    </location>
</feature>
<dbReference type="KEGG" id="aplc:110981459"/>
<evidence type="ECO:0000313" key="3">
    <source>
        <dbReference type="Proteomes" id="UP000694845"/>
    </source>
</evidence>
<feature type="region of interest" description="Disordered" evidence="1">
    <location>
        <begin position="523"/>
        <end position="544"/>
    </location>
</feature>
<dbReference type="PANTHER" id="PTHR22380">
    <property type="entry name" value="TESTIS-EXPRESSED PROTEIN 15"/>
    <property type="match status" value="1"/>
</dbReference>
<feature type="region of interest" description="Disordered" evidence="1">
    <location>
        <begin position="467"/>
        <end position="488"/>
    </location>
</feature>
<protein>
    <submittedName>
        <fullName evidence="4">Uncharacterized protein LOC110981459</fullName>
    </submittedName>
</protein>
<dbReference type="OrthoDB" id="10054471at2759"/>
<sequence length="1673" mass="185802">MDQRCGRIHSTNDDSRRFSIPKVQRTPSQGCRHAVELESRQAKDILRLVNAQVLDEQQKLQQKWCVENISIVVNDKLQQDFAEKKKVLKRELSKEPAESFAFGLTVSEYEADTICSHGDFSCQSINVPLGSVDQGVNVFLFSDTVLEWAGKKGFEHPCLVIYKILKGRTKTVTQRMSSRELALEPTPNADCHITSCKPNATEPIFKQLSKSQVFLFEYDEKALLSKHPRHCLPYATISLTSKAFETYEPHCEGSIPSLRTLESPAEATCTLEKGRYLHVLSHPRKNVIPTGLERKRKADVSAISPLRRSPKSKAQLETIPQNSVGSVCKSSVEIQCTSQVFSASFSKCVNRDEKENAISQKAEGCSGGQSTEKPQGGVRMKLSDRFTNVNPCETRLEDPRLEEMRQQHLKALEKLKAVRIERINNALLGFGSSSEDETFSTIQSAHSFAMCMDSSACPESSLVTSNQTTGHGIKSQKRSLPLKSSPNGTESCYGGLKITINNSERSSENIWEAEIRNQALHEVGENDKSHGKPGQKSGISEQELEEVRCNQLTMKSTRSEKSPLQSNHCHLKVNRYHDTHKSGVRDTSVSPNRQKSPENHDCVQPKSRESSSQEVDFLKSRRYSKATKHSRSNSFFRDRENVPCRGFSHGRGYFHNRKSRGFARGRCCRGRGKVRSKCPEYFKADDTSRIFEVEEEVYEAASSKTRKPRLVGNPSPLAKYEECSALVSPKYPSCEGTQQNGQDGYGPAPYIRLQSREYSPSIEREVSLNIPCHVSPKHIYPFQSAEIVRNAAAFDLPVVVAKEFDSYKSSLGLEDISSSDSGPDADTSTGLNTDNMEVQDMDVDESSREALFGTSMLPNVWEASNAFVGQTSTIQKSAINVPLPETQSCCTFEGGSFGGLPVSNKSPLPVEQGFTFGHYKEDPSVMFSAPVQEAVNVLGQQILQASTSEQKGVLQLALENFLHKFTPGGNGSCPVEGSKCATRECSLTVDGPRNDIPSTYMNDKLICAKVAECLNHRDIKPEQPVHQNTCQANGSPSMTDSQKFKVESQFYGRPLVKTNGTPAEILMENIPGQNKPVDPRAALSALFGRKFEVDLSIVSWSTDIGDSDKSKGDPMKVETNISVQKKVQVMTEIQKDPRLRIQEQSNKSTPPPSLSIPVGSGIEESQLIPKEGISNVAQNVEAEKLHSNSPTTQFLQKLQHVSNLSVAVATLHPPRAYSISKDSDSSSGEAVKPKSHSKVSEKSSKCGGKDSRSRRYSSSSSCSGKSSHSWSHDSKSDSPTFKRISPPRRRSSHGASPERDRSPKRSRSHQSRSPLHAKSRRKSQSPQRRGSHHSKSSSYKCRLPFRRSKSQTRSRSSSAERSYHLNSSSSSDDNRKSRRERLSDIKGTAEASCGLEPVDDLYGISSKLSALRKSTNKATHQMSRFQTDRKAFKKTCFSCLGQYNNLWLKTTKTLASLMEGKSSAEESKKTTFQTSINKYEDIAANVHLQLESLVKYFSPDEIEKAGIEDWNFRPLSGVPGLSEREHMKVLRRIKDVYKQQHQTSDLKHLVREKMNLLRKKLKSSVSSHPQNQSNSTYYFPQPLAGIQSTPVTSSVMQQMHFNSSTPNMISGKSVASILPGSAQNYHGIPDCTLDRRVVLRRSAEAETPADMSHQGFATSNPAPKNSGVIQRNI</sequence>
<feature type="compositionally biased region" description="Polar residues" evidence="1">
    <location>
        <begin position="1655"/>
        <end position="1673"/>
    </location>
</feature>
<feature type="region of interest" description="Disordered" evidence="1">
    <location>
        <begin position="573"/>
        <end position="634"/>
    </location>
</feature>
<feature type="compositionally biased region" description="Basic and acidic residues" evidence="1">
    <location>
        <begin position="575"/>
        <end position="584"/>
    </location>
</feature>
<dbReference type="PANTHER" id="PTHR22380:SF1">
    <property type="entry name" value="TESTIS-EXPRESSED PROTEIN 15"/>
    <property type="match status" value="1"/>
</dbReference>
<feature type="compositionally biased region" description="Polar residues" evidence="1">
    <location>
        <begin position="585"/>
        <end position="594"/>
    </location>
</feature>
<dbReference type="InterPro" id="IPR026616">
    <property type="entry name" value="TEX15"/>
</dbReference>
<feature type="compositionally biased region" description="Basic and acidic residues" evidence="1">
    <location>
        <begin position="1238"/>
        <end position="1253"/>
    </location>
</feature>
<feature type="region of interest" description="Disordered" evidence="1">
    <location>
        <begin position="1645"/>
        <end position="1673"/>
    </location>
</feature>
<feature type="region of interest" description="Disordered" evidence="1">
    <location>
        <begin position="1136"/>
        <end position="1159"/>
    </location>
</feature>
<feature type="compositionally biased region" description="Basic residues" evidence="1">
    <location>
        <begin position="1343"/>
        <end position="1352"/>
    </location>
</feature>
<feature type="compositionally biased region" description="Polar residues" evidence="1">
    <location>
        <begin position="816"/>
        <end position="834"/>
    </location>
</feature>
<feature type="compositionally biased region" description="Basic and acidic residues" evidence="1">
    <location>
        <begin position="1372"/>
        <end position="1383"/>
    </location>
</feature>
<evidence type="ECO:0000259" key="2">
    <source>
        <dbReference type="Pfam" id="PF12509"/>
    </source>
</evidence>
<name>A0A8B7YTV7_ACAPL</name>
<dbReference type="InterPro" id="IPR022188">
    <property type="entry name" value="TASOR_DUF3715"/>
</dbReference>
<feature type="compositionally biased region" description="Basic residues" evidence="1">
    <location>
        <begin position="620"/>
        <end position="631"/>
    </location>
</feature>
<feature type="compositionally biased region" description="Basic and acidic residues" evidence="1">
    <location>
        <begin position="595"/>
        <end position="619"/>
    </location>
</feature>
<dbReference type="GO" id="GO:0010569">
    <property type="term" value="P:regulation of double-strand break repair via homologous recombination"/>
    <property type="evidence" value="ECO:0007669"/>
    <property type="project" value="InterPro"/>
</dbReference>
<dbReference type="Proteomes" id="UP000694845">
    <property type="component" value="Unplaced"/>
</dbReference>
<organism evidence="3 4">
    <name type="scientific">Acanthaster planci</name>
    <name type="common">Crown-of-thorns starfish</name>
    <dbReference type="NCBI Taxonomy" id="133434"/>
    <lineage>
        <taxon>Eukaryota</taxon>
        <taxon>Metazoa</taxon>
        <taxon>Echinodermata</taxon>
        <taxon>Eleutherozoa</taxon>
        <taxon>Asterozoa</taxon>
        <taxon>Asteroidea</taxon>
        <taxon>Valvatacea</taxon>
        <taxon>Valvatida</taxon>
        <taxon>Acanthasteridae</taxon>
        <taxon>Acanthaster</taxon>
    </lineage>
</organism>
<dbReference type="Pfam" id="PF12509">
    <property type="entry name" value="DUF3715"/>
    <property type="match status" value="1"/>
</dbReference>
<feature type="compositionally biased region" description="Low complexity" evidence="1">
    <location>
        <begin position="1353"/>
        <end position="1371"/>
    </location>
</feature>